<organism evidence="1 2">
    <name type="scientific">Streptomyces xiangluensis</name>
    <dbReference type="NCBI Taxonomy" id="2665720"/>
    <lineage>
        <taxon>Bacteria</taxon>
        <taxon>Bacillati</taxon>
        <taxon>Actinomycetota</taxon>
        <taxon>Actinomycetes</taxon>
        <taxon>Kitasatosporales</taxon>
        <taxon>Streptomycetaceae</taxon>
        <taxon>Streptomyces</taxon>
    </lineage>
</organism>
<reference evidence="2" key="1">
    <citation type="journal article" date="2019" name="Int. J. Syst. Evol. Microbiol.">
        <title>The Global Catalogue of Microorganisms (GCM) 10K type strain sequencing project: providing services to taxonomists for standard genome sequencing and annotation.</title>
        <authorList>
            <consortium name="The Broad Institute Genomics Platform"/>
            <consortium name="The Broad Institute Genome Sequencing Center for Infectious Disease"/>
            <person name="Wu L."/>
            <person name="Ma J."/>
        </authorList>
    </citation>
    <scope>NUCLEOTIDE SEQUENCE [LARGE SCALE GENOMIC DNA]</scope>
    <source>
        <strain evidence="2">DT43</strain>
    </source>
</reference>
<dbReference type="Proteomes" id="UP001596012">
    <property type="component" value="Unassembled WGS sequence"/>
</dbReference>
<gene>
    <name evidence="1" type="ORF">ACFPH6_48925</name>
</gene>
<proteinExistence type="predicted"/>
<keyword evidence="2" id="KW-1185">Reference proteome</keyword>
<accession>A0ABV8Z4C0</accession>
<dbReference type="EMBL" id="JBHSFG010000118">
    <property type="protein sequence ID" value="MFC4472312.1"/>
    <property type="molecule type" value="Genomic_DNA"/>
</dbReference>
<sequence length="123" mass="13123">MNLNLRGQAIARVCFDAALTLLTSGNYELRVENEAVLQLSGGDHVSFDPEAPDVAAPHLVRLNGDVIAEAEAGKAGDLVIEFESGTKLTVRPDDDHEAWGLVGPMGRRAICMPGGEIAVWRGE</sequence>
<comment type="caution">
    <text evidence="1">The sequence shown here is derived from an EMBL/GenBank/DDBJ whole genome shotgun (WGS) entry which is preliminary data.</text>
</comment>
<evidence type="ECO:0000313" key="1">
    <source>
        <dbReference type="EMBL" id="MFC4472312.1"/>
    </source>
</evidence>
<evidence type="ECO:0000313" key="2">
    <source>
        <dbReference type="Proteomes" id="UP001596012"/>
    </source>
</evidence>
<dbReference type="RefSeq" id="WP_386355890.1">
    <property type="nucleotide sequence ID" value="NZ_JBHSFG010000118.1"/>
</dbReference>
<protein>
    <submittedName>
        <fullName evidence="1">DUF6188 family protein</fullName>
    </submittedName>
</protein>
<name>A0ABV8Z4C0_9ACTN</name>
<dbReference type="Pfam" id="PF19686">
    <property type="entry name" value="DUF6188"/>
    <property type="match status" value="1"/>
</dbReference>
<dbReference type="InterPro" id="IPR046179">
    <property type="entry name" value="DUF6188"/>
</dbReference>